<dbReference type="EMBL" id="JALJXV010000003">
    <property type="protein sequence ID" value="MCP1674367.1"/>
    <property type="molecule type" value="Genomic_DNA"/>
</dbReference>
<evidence type="ECO:0000313" key="2">
    <source>
        <dbReference type="Proteomes" id="UP001205843"/>
    </source>
</evidence>
<keyword evidence="2" id="KW-1185">Reference proteome</keyword>
<comment type="caution">
    <text evidence="1">The sequence shown here is derived from an EMBL/GenBank/DDBJ whole genome shotgun (WGS) entry which is preliminary data.</text>
</comment>
<accession>A0AAE3G5R4</accession>
<name>A0AAE3G5R4_9GAMM</name>
<evidence type="ECO:0000313" key="1">
    <source>
        <dbReference type="EMBL" id="MCP1674367.1"/>
    </source>
</evidence>
<gene>
    <name evidence="1" type="ORF">J2T57_001469</name>
</gene>
<dbReference type="Proteomes" id="UP001205843">
    <property type="component" value="Unassembled WGS sequence"/>
</dbReference>
<protein>
    <submittedName>
        <fullName evidence="1">Aconitase B</fullName>
    </submittedName>
</protein>
<reference evidence="1" key="1">
    <citation type="submission" date="2022-03" db="EMBL/GenBank/DDBJ databases">
        <title>Genomic Encyclopedia of Type Strains, Phase III (KMG-III): the genomes of soil and plant-associated and newly described type strains.</title>
        <authorList>
            <person name="Whitman W."/>
        </authorList>
    </citation>
    <scope>NUCLEOTIDE SEQUENCE</scope>
    <source>
        <strain evidence="1">ANL 6-2</strain>
    </source>
</reference>
<sequence length="105" mass="11543">MTMTMNEDAHAQLTHLLECMQLDANEREVGETGGEDWARQAEQRQATLEAILREVRVIKAHAQAEYLSVLDVDNSGDGESLLLHLSNGTVADFCPAQWGFSVEGA</sequence>
<organism evidence="1 2">
    <name type="scientific">Natronocella acetinitrilica</name>
    <dbReference type="NCBI Taxonomy" id="414046"/>
    <lineage>
        <taxon>Bacteria</taxon>
        <taxon>Pseudomonadati</taxon>
        <taxon>Pseudomonadota</taxon>
        <taxon>Gammaproteobacteria</taxon>
        <taxon>Chromatiales</taxon>
        <taxon>Ectothiorhodospiraceae</taxon>
        <taxon>Natronocella</taxon>
    </lineage>
</organism>
<dbReference type="AlphaFoldDB" id="A0AAE3G5R4"/>
<proteinExistence type="predicted"/>
<dbReference type="RefSeq" id="WP_253476316.1">
    <property type="nucleotide sequence ID" value="NZ_JALJXV010000003.1"/>
</dbReference>